<evidence type="ECO:0000256" key="6">
    <source>
        <dbReference type="ARBA" id="ARBA00023136"/>
    </source>
</evidence>
<dbReference type="Proteomes" id="UP000262583">
    <property type="component" value="Chromosome"/>
</dbReference>
<dbReference type="Pfam" id="PF00507">
    <property type="entry name" value="Oxidored_q4"/>
    <property type="match status" value="1"/>
</dbReference>
<dbReference type="InterPro" id="IPR038430">
    <property type="entry name" value="NDAH_ubi_oxred_su3_sf"/>
</dbReference>
<dbReference type="InterPro" id="IPR023043">
    <property type="entry name" value="NAD(P)H_OxRDtase_bac/plastid"/>
</dbReference>
<dbReference type="PANTHER" id="PTHR11058:SF9">
    <property type="entry name" value="NADH-UBIQUINONE OXIDOREDUCTASE CHAIN 3"/>
    <property type="match status" value="1"/>
</dbReference>
<dbReference type="GO" id="GO:0008137">
    <property type="term" value="F:NADH dehydrogenase (ubiquinone) activity"/>
    <property type="evidence" value="ECO:0007669"/>
    <property type="project" value="InterPro"/>
</dbReference>
<proteinExistence type="inferred from homology"/>
<evidence type="ECO:0000256" key="7">
    <source>
        <dbReference type="HAMAP-Rule" id="MF_01394"/>
    </source>
</evidence>
<dbReference type="AlphaFoldDB" id="A0A2Z4Y455"/>
<keyword evidence="5 7" id="KW-1133">Transmembrane helix</keyword>
<name>A0A2Z4Y455_SUMC1</name>
<comment type="subcellular location">
    <subcellularLocation>
        <location evidence="7 8">Cell membrane</location>
        <topology evidence="7 8">Multi-pass membrane protein</topology>
    </subcellularLocation>
    <subcellularLocation>
        <location evidence="1">Membrane</location>
        <topology evidence="1">Multi-pass membrane protein</topology>
    </subcellularLocation>
</comment>
<protein>
    <recommendedName>
        <fullName evidence="7">NADH-quinone oxidoreductase subunit A</fullName>
        <ecNumber evidence="7">7.1.1.-</ecNumber>
    </recommendedName>
    <alternativeName>
        <fullName evidence="7">NADH dehydrogenase I subunit A</fullName>
    </alternativeName>
    <alternativeName>
        <fullName evidence="7">NDH-1 subunit A</fullName>
    </alternativeName>
    <alternativeName>
        <fullName evidence="7">NUO1</fullName>
    </alternativeName>
</protein>
<organism evidence="9 10">
    <name type="scientific">Sumerlaea chitinivorans</name>
    <dbReference type="NCBI Taxonomy" id="2250252"/>
    <lineage>
        <taxon>Bacteria</taxon>
        <taxon>Candidatus Sumerlaeota</taxon>
        <taxon>Candidatus Sumerlaeia</taxon>
        <taxon>Candidatus Sumerlaeales</taxon>
        <taxon>Candidatus Sumerlaeaceae</taxon>
        <taxon>Candidatus Sumerlaea</taxon>
    </lineage>
</organism>
<keyword evidence="3 7" id="KW-0813">Transport</keyword>
<feature type="transmembrane region" description="Helical" evidence="7">
    <location>
        <begin position="98"/>
        <end position="121"/>
    </location>
</feature>
<evidence type="ECO:0000256" key="3">
    <source>
        <dbReference type="ARBA" id="ARBA00022448"/>
    </source>
</evidence>
<evidence type="ECO:0000256" key="1">
    <source>
        <dbReference type="ARBA" id="ARBA00004141"/>
    </source>
</evidence>
<dbReference type="GO" id="GO:0005886">
    <property type="term" value="C:plasma membrane"/>
    <property type="evidence" value="ECO:0007669"/>
    <property type="project" value="UniProtKB-SubCell"/>
</dbReference>
<dbReference type="EMBL" id="CP030759">
    <property type="protein sequence ID" value="AXA35658.1"/>
    <property type="molecule type" value="Genomic_DNA"/>
</dbReference>
<accession>A0A2Z4Y455</accession>
<feature type="transmembrane region" description="Helical" evidence="7">
    <location>
        <begin position="64"/>
        <end position="86"/>
    </location>
</feature>
<dbReference type="GO" id="GO:0030964">
    <property type="term" value="C:NADH dehydrogenase complex"/>
    <property type="evidence" value="ECO:0007669"/>
    <property type="project" value="TreeGrafter"/>
</dbReference>
<dbReference type="PANTHER" id="PTHR11058">
    <property type="entry name" value="NADH-UBIQUINONE OXIDOREDUCTASE CHAIN 3"/>
    <property type="match status" value="1"/>
</dbReference>
<evidence type="ECO:0000256" key="8">
    <source>
        <dbReference type="RuleBase" id="RU003639"/>
    </source>
</evidence>
<keyword evidence="7 8" id="KW-0520">NAD</keyword>
<comment type="similarity">
    <text evidence="2 7 8">Belongs to the complex I subunit 3 family.</text>
</comment>
<dbReference type="GO" id="GO:0048038">
    <property type="term" value="F:quinone binding"/>
    <property type="evidence" value="ECO:0007669"/>
    <property type="project" value="UniProtKB-KW"/>
</dbReference>
<keyword evidence="4 7" id="KW-0812">Transmembrane</keyword>
<dbReference type="Gene3D" id="1.20.58.1610">
    <property type="entry name" value="NADH:ubiquinone/plastoquinone oxidoreductase, chain 3"/>
    <property type="match status" value="1"/>
</dbReference>
<evidence type="ECO:0000313" key="10">
    <source>
        <dbReference type="Proteomes" id="UP000262583"/>
    </source>
</evidence>
<dbReference type="HAMAP" id="MF_01394">
    <property type="entry name" value="NDH1_NuoA"/>
    <property type="match status" value="1"/>
</dbReference>
<reference evidence="9 10" key="1">
    <citation type="submission" date="2018-05" db="EMBL/GenBank/DDBJ databases">
        <title>A metagenomic window into the 2 km-deep terrestrial subsurface aquifer revealed taxonomically and functionally diverse microbial community comprising novel uncultured bacterial lineages.</title>
        <authorList>
            <person name="Kadnikov V.V."/>
            <person name="Mardanov A.V."/>
            <person name="Beletsky A.V."/>
            <person name="Banks D."/>
            <person name="Pimenov N.V."/>
            <person name="Frank Y.A."/>
            <person name="Karnachuk O.V."/>
            <person name="Ravin N.V."/>
        </authorList>
    </citation>
    <scope>NUCLEOTIDE SEQUENCE [LARGE SCALE GENOMIC DNA]</scope>
    <source>
        <strain evidence="9">BY</strain>
    </source>
</reference>
<evidence type="ECO:0000256" key="4">
    <source>
        <dbReference type="ARBA" id="ARBA00022692"/>
    </source>
</evidence>
<evidence type="ECO:0000313" key="9">
    <source>
        <dbReference type="EMBL" id="AXA35658.1"/>
    </source>
</evidence>
<dbReference type="GO" id="GO:0050136">
    <property type="term" value="F:NADH dehydrogenase (quinone) (non-electrogenic) activity"/>
    <property type="evidence" value="ECO:0007669"/>
    <property type="project" value="UniProtKB-UniRule"/>
</dbReference>
<keyword evidence="6 7" id="KW-0472">Membrane</keyword>
<dbReference type="InterPro" id="IPR000440">
    <property type="entry name" value="NADH_UbQ/plastoQ_OxRdtase_su3"/>
</dbReference>
<keyword evidence="7" id="KW-1003">Cell membrane</keyword>
<comment type="function">
    <text evidence="7">NDH-1 shuttles electrons from NADH, via FMN and iron-sulfur (Fe-S) centers, to quinones in the respiratory chain. The immediate electron acceptor for the enzyme in this species is believed to be ubiquinone. Couples the redox reaction to proton translocation (for every two electrons transferred, four hydrogen ions are translocated across the cytoplasmic membrane), and thus conserves the redox energy in a proton gradient.</text>
</comment>
<dbReference type="KEGG" id="schv:BRCON_0881"/>
<keyword evidence="7 8" id="KW-0874">Quinone</keyword>
<comment type="catalytic activity">
    <reaction evidence="7 8">
        <text>a quinone + NADH + 5 H(+)(in) = a quinol + NAD(+) + 4 H(+)(out)</text>
        <dbReference type="Rhea" id="RHEA:57888"/>
        <dbReference type="ChEBI" id="CHEBI:15378"/>
        <dbReference type="ChEBI" id="CHEBI:24646"/>
        <dbReference type="ChEBI" id="CHEBI:57540"/>
        <dbReference type="ChEBI" id="CHEBI:57945"/>
        <dbReference type="ChEBI" id="CHEBI:132124"/>
    </reaction>
</comment>
<evidence type="ECO:0000256" key="2">
    <source>
        <dbReference type="ARBA" id="ARBA00008472"/>
    </source>
</evidence>
<gene>
    <name evidence="7" type="primary">nuoA</name>
    <name evidence="9" type="ORF">BRCON_0881</name>
</gene>
<sequence length="166" mass="18989">MLQIERIHFDFLAALIFFAVGLAFVYVNLGIGALLRPHLPSKDKARIYECGEPTVGSAWVRYNIRFYTIALVFLVFDVETVFLFPVARVLRWFTQHGLGWVALLEILGFVAVLVVALAYAWRFGNLDWLRSHSEPSSEFSRSTSIGPTDADLERELELRELANRRL</sequence>
<feature type="transmembrane region" description="Helical" evidence="7">
    <location>
        <begin position="12"/>
        <end position="35"/>
    </location>
</feature>
<comment type="subunit">
    <text evidence="7">NDH-1 is composed of 14 different subunits. Subunits NuoA, H, J, K, L, M, N constitute the membrane sector of the complex.</text>
</comment>
<keyword evidence="7 9" id="KW-0830">Ubiquinone</keyword>
<keyword evidence="7" id="KW-1278">Translocase</keyword>
<evidence type="ECO:0000256" key="5">
    <source>
        <dbReference type="ARBA" id="ARBA00022989"/>
    </source>
</evidence>
<dbReference type="EC" id="7.1.1.-" evidence="7"/>